<dbReference type="PANTHER" id="PTHR43327:SF10">
    <property type="entry name" value="STOMATIN-LIKE PROTEIN 2, MITOCHONDRIAL"/>
    <property type="match status" value="1"/>
</dbReference>
<keyword evidence="7" id="KW-1185">Reference proteome</keyword>
<dbReference type="InterPro" id="IPR050710">
    <property type="entry name" value="Band7/mec-2_domain"/>
</dbReference>
<sequence>MAMINLATSSILALDFQCDGCLVGKETKQLIWNKQEIVLWKRGSGSLRLLQALGVQESKTAAAGFQLQPVPATPPNFAPETMNCFKPNASSTLRFLQFVEHSRHLSTLSPFSPARSSFLFSNNPISPPPSSLLSPPLFSATSIRYLRIGRDPNISYEITPPVNWGIRIVPEKKAYVIERFGKYVKTLPSGIHFLIPFVDRIAYVHSLKEEAIPIPDQSAITKDNVSILIDGVLYVKIVDPKLASYGVESPIYAVIQLAQTTMRSELGKITLDKTFEERDTLNEKIVESINVAARDWGLQCLRYEIRDISPPRGVRAAMEMQAEAERKKRAQVLESEGERQANINIADGKKNAVILESEAAKMDQVNRALGEAEAILVKAQATAKGLALVSQALKESGGVEAASLRIAEQYVQAFSNIAKEGTTMLLPSSAANPANMMAQALTIYKSLIGNVSGGEARTSGLNEGIQEGNLAAEIGGDNNQTVRVSDEVENGSPGFSLQSPKNAA</sequence>
<dbReference type="Pfam" id="PF01145">
    <property type="entry name" value="Band_7"/>
    <property type="match status" value="1"/>
</dbReference>
<dbReference type="CDD" id="cd08829">
    <property type="entry name" value="SPFH_paraslipin"/>
    <property type="match status" value="1"/>
</dbReference>
<proteinExistence type="inferred from homology"/>
<feature type="region of interest" description="Disordered" evidence="4">
    <location>
        <begin position="484"/>
        <end position="504"/>
    </location>
</feature>
<keyword evidence="3" id="KW-0496">Mitochondrion</keyword>
<dbReference type="AlphaFoldDB" id="A0AAV6M8E0"/>
<organism evidence="6 7">
    <name type="scientific">Cucurbita argyrosperma subsp. sororia</name>
    <dbReference type="NCBI Taxonomy" id="37648"/>
    <lineage>
        <taxon>Eukaryota</taxon>
        <taxon>Viridiplantae</taxon>
        <taxon>Streptophyta</taxon>
        <taxon>Embryophyta</taxon>
        <taxon>Tracheophyta</taxon>
        <taxon>Spermatophyta</taxon>
        <taxon>Magnoliopsida</taxon>
        <taxon>eudicotyledons</taxon>
        <taxon>Gunneridae</taxon>
        <taxon>Pentapetalae</taxon>
        <taxon>rosids</taxon>
        <taxon>fabids</taxon>
        <taxon>Cucurbitales</taxon>
        <taxon>Cucurbitaceae</taxon>
        <taxon>Cucurbiteae</taxon>
        <taxon>Cucurbita</taxon>
    </lineage>
</organism>
<feature type="non-terminal residue" evidence="6">
    <location>
        <position position="1"/>
    </location>
</feature>
<evidence type="ECO:0000256" key="3">
    <source>
        <dbReference type="ARBA" id="ARBA00023128"/>
    </source>
</evidence>
<dbReference type="PANTHER" id="PTHR43327">
    <property type="entry name" value="STOMATIN-LIKE PROTEIN 2, MITOCHONDRIAL"/>
    <property type="match status" value="1"/>
</dbReference>
<evidence type="ECO:0000313" key="7">
    <source>
        <dbReference type="Proteomes" id="UP000685013"/>
    </source>
</evidence>
<feature type="compositionally biased region" description="Polar residues" evidence="4">
    <location>
        <begin position="493"/>
        <end position="504"/>
    </location>
</feature>
<evidence type="ECO:0000259" key="5">
    <source>
        <dbReference type="SMART" id="SM00244"/>
    </source>
</evidence>
<evidence type="ECO:0000313" key="6">
    <source>
        <dbReference type="EMBL" id="KAG6576612.1"/>
    </source>
</evidence>
<protein>
    <recommendedName>
        <fullName evidence="5">Band 7 domain-containing protein</fullName>
    </recommendedName>
</protein>
<dbReference type="InterPro" id="IPR001107">
    <property type="entry name" value="Band_7"/>
</dbReference>
<dbReference type="Pfam" id="PF16200">
    <property type="entry name" value="Band_7_C"/>
    <property type="match status" value="1"/>
</dbReference>
<reference evidence="6 7" key="1">
    <citation type="journal article" date="2021" name="Hortic Res">
        <title>The domestication of Cucurbita argyrosperma as revealed by the genome of its wild relative.</title>
        <authorList>
            <person name="Barrera-Redondo J."/>
            <person name="Sanchez-de la Vega G."/>
            <person name="Aguirre-Liguori J.A."/>
            <person name="Castellanos-Morales G."/>
            <person name="Gutierrez-Guerrero Y.T."/>
            <person name="Aguirre-Dugua X."/>
            <person name="Aguirre-Planter E."/>
            <person name="Tenaillon M.I."/>
            <person name="Lira-Saade R."/>
            <person name="Eguiarte L.E."/>
        </authorList>
    </citation>
    <scope>NUCLEOTIDE SEQUENCE [LARGE SCALE GENOMIC DNA]</scope>
    <source>
        <strain evidence="6">JBR-2021</strain>
    </source>
</reference>
<evidence type="ECO:0000256" key="4">
    <source>
        <dbReference type="SAM" id="MobiDB-lite"/>
    </source>
</evidence>
<name>A0AAV6M8E0_9ROSI</name>
<dbReference type="GO" id="GO:0007005">
    <property type="term" value="P:mitochondrion organization"/>
    <property type="evidence" value="ECO:0007669"/>
    <property type="project" value="TreeGrafter"/>
</dbReference>
<feature type="domain" description="Band 7" evidence="5">
    <location>
        <begin position="164"/>
        <end position="322"/>
    </location>
</feature>
<dbReference type="SMART" id="SM00244">
    <property type="entry name" value="PHB"/>
    <property type="match status" value="1"/>
</dbReference>
<dbReference type="InterPro" id="IPR032435">
    <property type="entry name" value="STML2-like_C"/>
</dbReference>
<accession>A0AAV6M8E0</accession>
<gene>
    <name evidence="6" type="ORF">SDJN03_24186</name>
</gene>
<comment type="similarity">
    <text evidence="2">Belongs to the band 7/mec-2 family.</text>
</comment>
<comment type="subcellular location">
    <subcellularLocation>
        <location evidence="1">Mitochondrion</location>
    </subcellularLocation>
</comment>
<evidence type="ECO:0000256" key="1">
    <source>
        <dbReference type="ARBA" id="ARBA00004173"/>
    </source>
</evidence>
<evidence type="ECO:0000256" key="2">
    <source>
        <dbReference type="ARBA" id="ARBA00008164"/>
    </source>
</evidence>
<dbReference type="FunFam" id="3.30.479.30:FF:000008">
    <property type="entry name" value="Stomatin-like protein 2, mitochondrial"/>
    <property type="match status" value="1"/>
</dbReference>
<comment type="caution">
    <text evidence="6">The sequence shown here is derived from an EMBL/GenBank/DDBJ whole genome shotgun (WGS) entry which is preliminary data.</text>
</comment>
<dbReference type="GO" id="GO:0005739">
    <property type="term" value="C:mitochondrion"/>
    <property type="evidence" value="ECO:0007669"/>
    <property type="project" value="UniProtKB-SubCell"/>
</dbReference>
<dbReference type="EMBL" id="JAGKQH010000016">
    <property type="protein sequence ID" value="KAG6576612.1"/>
    <property type="molecule type" value="Genomic_DNA"/>
</dbReference>
<dbReference type="Proteomes" id="UP000685013">
    <property type="component" value="Chromosome 16"/>
</dbReference>